<evidence type="ECO:0000313" key="4">
    <source>
        <dbReference type="Proteomes" id="UP000266841"/>
    </source>
</evidence>
<dbReference type="InterPro" id="IPR000014">
    <property type="entry name" value="PAS"/>
</dbReference>
<organism evidence="3 4">
    <name type="scientific">Thalassiosira oceanica</name>
    <name type="common">Marine diatom</name>
    <dbReference type="NCBI Taxonomy" id="159749"/>
    <lineage>
        <taxon>Eukaryota</taxon>
        <taxon>Sar</taxon>
        <taxon>Stramenopiles</taxon>
        <taxon>Ochrophyta</taxon>
        <taxon>Bacillariophyta</taxon>
        <taxon>Coscinodiscophyceae</taxon>
        <taxon>Thalassiosirophycidae</taxon>
        <taxon>Thalassiosirales</taxon>
        <taxon>Thalassiosiraceae</taxon>
        <taxon>Thalassiosira</taxon>
    </lineage>
</organism>
<comment type="caution">
    <text evidence="3">The sequence shown here is derived from an EMBL/GenBank/DDBJ whole genome shotgun (WGS) entry which is preliminary data.</text>
</comment>
<evidence type="ECO:0000259" key="2">
    <source>
        <dbReference type="PROSITE" id="PS50112"/>
    </source>
</evidence>
<keyword evidence="4" id="KW-1185">Reference proteome</keyword>
<proteinExistence type="predicted"/>
<sequence length="230" mass="25038">MAVDGSIITTMSGAMEALSGYLLLTLLTSTLPLISHNLTGTHQNTAPKLLSAGRYDIYQPVECLMLYLAAYPLLSAYRSTEGWSAAILCILLCVLLHWLQPKIASFQTSSAPKLNMKSSMYGGSVGDAPHTRTQSCQDTSLLKEMDGELIDSNLEPHYSNLIDSANAPIFGVDSEGRVNVWNRCAMRIVGYTPDEVMGKNLVKEFITKDYQASVGMVIDQALHGDETANL</sequence>
<dbReference type="Pfam" id="PF00989">
    <property type="entry name" value="PAS"/>
    <property type="match status" value="1"/>
</dbReference>
<dbReference type="AlphaFoldDB" id="K0RQD7"/>
<keyword evidence="1" id="KW-1133">Transmembrane helix</keyword>
<evidence type="ECO:0000313" key="3">
    <source>
        <dbReference type="EMBL" id="EJK55275.1"/>
    </source>
</evidence>
<keyword evidence="1" id="KW-0812">Transmembrane</keyword>
<gene>
    <name evidence="3" type="ORF">THAOC_25007</name>
</gene>
<dbReference type="Gene3D" id="3.30.450.20">
    <property type="entry name" value="PAS domain"/>
    <property type="match status" value="1"/>
</dbReference>
<dbReference type="Proteomes" id="UP000266841">
    <property type="component" value="Unassembled WGS sequence"/>
</dbReference>
<feature type="transmembrane region" description="Helical" evidence="1">
    <location>
        <begin position="83"/>
        <end position="99"/>
    </location>
</feature>
<feature type="transmembrane region" description="Helical" evidence="1">
    <location>
        <begin position="18"/>
        <end position="36"/>
    </location>
</feature>
<dbReference type="InterPro" id="IPR013767">
    <property type="entry name" value="PAS_fold"/>
</dbReference>
<dbReference type="OrthoDB" id="10266508at2759"/>
<dbReference type="NCBIfam" id="TIGR00229">
    <property type="entry name" value="sensory_box"/>
    <property type="match status" value="1"/>
</dbReference>
<dbReference type="CDD" id="cd00130">
    <property type="entry name" value="PAS"/>
    <property type="match status" value="1"/>
</dbReference>
<evidence type="ECO:0000256" key="1">
    <source>
        <dbReference type="SAM" id="Phobius"/>
    </source>
</evidence>
<dbReference type="SUPFAM" id="SSF55785">
    <property type="entry name" value="PYP-like sensor domain (PAS domain)"/>
    <property type="match status" value="1"/>
</dbReference>
<name>K0RQD7_THAOC</name>
<dbReference type="GO" id="GO:0006355">
    <property type="term" value="P:regulation of DNA-templated transcription"/>
    <property type="evidence" value="ECO:0007669"/>
    <property type="project" value="InterPro"/>
</dbReference>
<dbReference type="EMBL" id="AGNL01034411">
    <property type="protein sequence ID" value="EJK55275.1"/>
    <property type="molecule type" value="Genomic_DNA"/>
</dbReference>
<dbReference type="SMART" id="SM00091">
    <property type="entry name" value="PAS"/>
    <property type="match status" value="1"/>
</dbReference>
<protein>
    <recommendedName>
        <fullName evidence="2">PAS domain-containing protein</fullName>
    </recommendedName>
</protein>
<feature type="transmembrane region" description="Helical" evidence="1">
    <location>
        <begin position="57"/>
        <end position="77"/>
    </location>
</feature>
<feature type="domain" description="PAS" evidence="2">
    <location>
        <begin position="154"/>
        <end position="225"/>
    </location>
</feature>
<keyword evidence="1" id="KW-0472">Membrane</keyword>
<accession>K0RQD7</accession>
<dbReference type="InterPro" id="IPR035965">
    <property type="entry name" value="PAS-like_dom_sf"/>
</dbReference>
<reference evidence="3 4" key="1">
    <citation type="journal article" date="2012" name="Genome Biol.">
        <title>Genome and low-iron response of an oceanic diatom adapted to chronic iron limitation.</title>
        <authorList>
            <person name="Lommer M."/>
            <person name="Specht M."/>
            <person name="Roy A.S."/>
            <person name="Kraemer L."/>
            <person name="Andreson R."/>
            <person name="Gutowska M.A."/>
            <person name="Wolf J."/>
            <person name="Bergner S.V."/>
            <person name="Schilhabel M.B."/>
            <person name="Klostermeier U.C."/>
            <person name="Beiko R.G."/>
            <person name="Rosenstiel P."/>
            <person name="Hippler M."/>
            <person name="Laroche J."/>
        </authorList>
    </citation>
    <scope>NUCLEOTIDE SEQUENCE [LARGE SCALE GENOMIC DNA]</scope>
    <source>
        <strain evidence="3 4">CCMP1005</strain>
    </source>
</reference>
<dbReference type="PROSITE" id="PS50112">
    <property type="entry name" value="PAS"/>
    <property type="match status" value="1"/>
</dbReference>